<evidence type="ECO:0000313" key="12">
    <source>
        <dbReference type="EMBL" id="HIY21473.1"/>
    </source>
</evidence>
<dbReference type="PANTHER" id="PTHR43163">
    <property type="entry name" value="DIPEPTIDE TRANSPORT SYSTEM PERMEASE PROTEIN DPPB-RELATED"/>
    <property type="match status" value="1"/>
</dbReference>
<evidence type="ECO:0000256" key="1">
    <source>
        <dbReference type="ARBA" id="ARBA00004651"/>
    </source>
</evidence>
<dbReference type="GO" id="GO:0055085">
    <property type="term" value="P:transmembrane transport"/>
    <property type="evidence" value="ECO:0007669"/>
    <property type="project" value="InterPro"/>
</dbReference>
<reference evidence="12" key="2">
    <citation type="submission" date="2021-04" db="EMBL/GenBank/DDBJ databases">
        <authorList>
            <person name="Gilroy R."/>
        </authorList>
    </citation>
    <scope>NUCLEOTIDE SEQUENCE</scope>
    <source>
        <strain evidence="12">ChiBcec16_6824</strain>
    </source>
</reference>
<dbReference type="PROSITE" id="PS50928">
    <property type="entry name" value="ABC_TM1"/>
    <property type="match status" value="1"/>
</dbReference>
<dbReference type="Pfam" id="PF00528">
    <property type="entry name" value="BPD_transp_1"/>
    <property type="match status" value="1"/>
</dbReference>
<keyword evidence="3 10" id="KW-0813">Transport</keyword>
<accession>A0A9D1Y8L2</accession>
<dbReference type="SUPFAM" id="SSF161098">
    <property type="entry name" value="MetI-like"/>
    <property type="match status" value="1"/>
</dbReference>
<evidence type="ECO:0000313" key="13">
    <source>
        <dbReference type="Proteomes" id="UP000823868"/>
    </source>
</evidence>
<keyword evidence="4" id="KW-1003">Cell membrane</keyword>
<feature type="transmembrane region" description="Helical" evidence="10">
    <location>
        <begin position="231"/>
        <end position="253"/>
    </location>
</feature>
<dbReference type="EMBL" id="DXDX01000115">
    <property type="protein sequence ID" value="HIY21473.1"/>
    <property type="molecule type" value="Genomic_DNA"/>
</dbReference>
<comment type="similarity">
    <text evidence="2 10">Belongs to the binding-protein-dependent transport system permease family.</text>
</comment>
<feature type="transmembrane region" description="Helical" evidence="10">
    <location>
        <begin position="273"/>
        <end position="299"/>
    </location>
</feature>
<feature type="transmembrane region" description="Helical" evidence="10">
    <location>
        <begin position="173"/>
        <end position="191"/>
    </location>
</feature>
<dbReference type="InterPro" id="IPR045621">
    <property type="entry name" value="BPD_transp_1_N"/>
</dbReference>
<evidence type="ECO:0000256" key="10">
    <source>
        <dbReference type="RuleBase" id="RU363032"/>
    </source>
</evidence>
<dbReference type="AlphaFoldDB" id="A0A9D1Y8L2"/>
<evidence type="ECO:0000256" key="8">
    <source>
        <dbReference type="ARBA" id="ARBA00037215"/>
    </source>
</evidence>
<keyword evidence="7 10" id="KW-0472">Membrane</keyword>
<name>A0A9D1Y8L2_9FIRM</name>
<dbReference type="Pfam" id="PF19300">
    <property type="entry name" value="BPD_transp_1_N"/>
    <property type="match status" value="1"/>
</dbReference>
<evidence type="ECO:0000256" key="5">
    <source>
        <dbReference type="ARBA" id="ARBA00022692"/>
    </source>
</evidence>
<comment type="function">
    <text evidence="8">Part of the ABC transporter complex GsiABCD involved in glutathione import. Probably responsible for the translocation of the substrate across the membrane.</text>
</comment>
<comment type="caution">
    <text evidence="12">The sequence shown here is derived from an EMBL/GenBank/DDBJ whole genome shotgun (WGS) entry which is preliminary data.</text>
</comment>
<keyword evidence="5 10" id="KW-0812">Transmembrane</keyword>
<feature type="transmembrane region" description="Helical" evidence="10">
    <location>
        <begin position="101"/>
        <end position="122"/>
    </location>
</feature>
<dbReference type="GO" id="GO:0005886">
    <property type="term" value="C:plasma membrane"/>
    <property type="evidence" value="ECO:0007669"/>
    <property type="project" value="UniProtKB-SubCell"/>
</dbReference>
<dbReference type="PANTHER" id="PTHR43163:SF5">
    <property type="entry name" value="GLUTATHIONE TRANSPORT SYSTEM PERMEASE PROTEIN GSIC"/>
    <property type="match status" value="1"/>
</dbReference>
<comment type="subcellular location">
    <subcellularLocation>
        <location evidence="1 10">Cell membrane</location>
        <topology evidence="1 10">Multi-pass membrane protein</topology>
    </subcellularLocation>
</comment>
<evidence type="ECO:0000256" key="6">
    <source>
        <dbReference type="ARBA" id="ARBA00022989"/>
    </source>
</evidence>
<gene>
    <name evidence="12" type="ORF">H9841_06200</name>
</gene>
<evidence type="ECO:0000256" key="9">
    <source>
        <dbReference type="ARBA" id="ARBA00041107"/>
    </source>
</evidence>
<dbReference type="InterPro" id="IPR035906">
    <property type="entry name" value="MetI-like_sf"/>
</dbReference>
<evidence type="ECO:0000256" key="4">
    <source>
        <dbReference type="ARBA" id="ARBA00022475"/>
    </source>
</evidence>
<keyword evidence="6 10" id="KW-1133">Transmembrane helix</keyword>
<dbReference type="Proteomes" id="UP000823868">
    <property type="component" value="Unassembled WGS sequence"/>
</dbReference>
<reference evidence="12" key="1">
    <citation type="journal article" date="2021" name="PeerJ">
        <title>Extensive microbial diversity within the chicken gut microbiome revealed by metagenomics and culture.</title>
        <authorList>
            <person name="Gilroy R."/>
            <person name="Ravi A."/>
            <person name="Getino M."/>
            <person name="Pursley I."/>
            <person name="Horton D.L."/>
            <person name="Alikhan N.F."/>
            <person name="Baker D."/>
            <person name="Gharbi K."/>
            <person name="Hall N."/>
            <person name="Watson M."/>
            <person name="Adriaenssens E.M."/>
            <person name="Foster-Nyarko E."/>
            <person name="Jarju S."/>
            <person name="Secka A."/>
            <person name="Antonio M."/>
            <person name="Oren A."/>
            <person name="Chaudhuri R.R."/>
            <person name="La Ragione R."/>
            <person name="Hildebrand F."/>
            <person name="Pallen M.J."/>
        </authorList>
    </citation>
    <scope>NUCLEOTIDE SEQUENCE</scope>
    <source>
        <strain evidence="12">ChiBcec16_6824</strain>
    </source>
</reference>
<evidence type="ECO:0000256" key="2">
    <source>
        <dbReference type="ARBA" id="ARBA00009306"/>
    </source>
</evidence>
<dbReference type="InterPro" id="IPR000515">
    <property type="entry name" value="MetI-like"/>
</dbReference>
<sequence length="306" mass="34262">MGRYFVKRVLSTIPLLLVISILIFAFIHLIPGDPVRKMLPKEATQEEYEQLKEELGFNDPLPIQYINYMKDLFRGDFGESYKSGLPISEIFPARLQATLALTLWGIVWSVILGTLIGIVSAVKRGKVLDYVGMVIATSGISVPSFWLGLMLIQIFSVQLGWLPTGQLDSWKGYILPSITMGCSIMGTLARYSRSSMLETMQEDYVRTARAKGQRESLVVLRHAFRNSLVQVVTVVGLQIGGLLAGSVLVETVFSIPGLGRLMVDSINFRDYKVIQALLMFFALEYIVINLIVDLLYGVLNPKIRYD</sequence>
<protein>
    <recommendedName>
        <fullName evidence="9">Glutathione transport system permease protein GsiC</fullName>
    </recommendedName>
</protein>
<evidence type="ECO:0000256" key="7">
    <source>
        <dbReference type="ARBA" id="ARBA00023136"/>
    </source>
</evidence>
<evidence type="ECO:0000259" key="11">
    <source>
        <dbReference type="PROSITE" id="PS50928"/>
    </source>
</evidence>
<dbReference type="CDD" id="cd06261">
    <property type="entry name" value="TM_PBP2"/>
    <property type="match status" value="1"/>
</dbReference>
<feature type="transmembrane region" description="Helical" evidence="10">
    <location>
        <begin position="134"/>
        <end position="161"/>
    </location>
</feature>
<organism evidence="12 13">
    <name type="scientific">Candidatus Flavonifractor merdigallinarum</name>
    <dbReference type="NCBI Taxonomy" id="2838589"/>
    <lineage>
        <taxon>Bacteria</taxon>
        <taxon>Bacillati</taxon>
        <taxon>Bacillota</taxon>
        <taxon>Clostridia</taxon>
        <taxon>Eubacteriales</taxon>
        <taxon>Oscillospiraceae</taxon>
        <taxon>Flavonifractor</taxon>
    </lineage>
</organism>
<feature type="transmembrane region" description="Helical" evidence="10">
    <location>
        <begin position="12"/>
        <end position="30"/>
    </location>
</feature>
<proteinExistence type="inferred from homology"/>
<dbReference type="Gene3D" id="1.10.3720.10">
    <property type="entry name" value="MetI-like"/>
    <property type="match status" value="1"/>
</dbReference>
<feature type="domain" description="ABC transmembrane type-1" evidence="11">
    <location>
        <begin position="95"/>
        <end position="296"/>
    </location>
</feature>
<evidence type="ECO:0000256" key="3">
    <source>
        <dbReference type="ARBA" id="ARBA00022448"/>
    </source>
</evidence>